<dbReference type="EMBL" id="PKMF04000936">
    <property type="protein sequence ID" value="KAK7816514.1"/>
    <property type="molecule type" value="Genomic_DNA"/>
</dbReference>
<organism evidence="1 2">
    <name type="scientific">Quercus suber</name>
    <name type="common">Cork oak</name>
    <dbReference type="NCBI Taxonomy" id="58331"/>
    <lineage>
        <taxon>Eukaryota</taxon>
        <taxon>Viridiplantae</taxon>
        <taxon>Streptophyta</taxon>
        <taxon>Embryophyta</taxon>
        <taxon>Tracheophyta</taxon>
        <taxon>Spermatophyta</taxon>
        <taxon>Magnoliopsida</taxon>
        <taxon>eudicotyledons</taxon>
        <taxon>Gunneridae</taxon>
        <taxon>Pentapetalae</taxon>
        <taxon>rosids</taxon>
        <taxon>fabids</taxon>
        <taxon>Fagales</taxon>
        <taxon>Fagaceae</taxon>
        <taxon>Quercus</taxon>
    </lineage>
</organism>
<gene>
    <name evidence="1" type="ORF">CFP56_043980</name>
</gene>
<reference evidence="1 2" key="1">
    <citation type="journal article" date="2018" name="Sci. Data">
        <title>The draft genome sequence of cork oak.</title>
        <authorList>
            <person name="Ramos A.M."/>
            <person name="Usie A."/>
            <person name="Barbosa P."/>
            <person name="Barros P.M."/>
            <person name="Capote T."/>
            <person name="Chaves I."/>
            <person name="Simoes F."/>
            <person name="Abreu I."/>
            <person name="Carrasquinho I."/>
            <person name="Faro C."/>
            <person name="Guimaraes J.B."/>
            <person name="Mendonca D."/>
            <person name="Nobrega F."/>
            <person name="Rodrigues L."/>
            <person name="Saibo N.J.M."/>
            <person name="Varela M.C."/>
            <person name="Egas C."/>
            <person name="Matos J."/>
            <person name="Miguel C.M."/>
            <person name="Oliveira M.M."/>
            <person name="Ricardo C.P."/>
            <person name="Goncalves S."/>
        </authorList>
    </citation>
    <scope>NUCLEOTIDE SEQUENCE [LARGE SCALE GENOMIC DNA]</scope>
    <source>
        <strain evidence="2">cv. HL8</strain>
    </source>
</reference>
<accession>A0AAW0IPU5</accession>
<dbReference type="AlphaFoldDB" id="A0AAW0IPU5"/>
<evidence type="ECO:0000313" key="1">
    <source>
        <dbReference type="EMBL" id="KAK7816514.1"/>
    </source>
</evidence>
<evidence type="ECO:0000313" key="2">
    <source>
        <dbReference type="Proteomes" id="UP000237347"/>
    </source>
</evidence>
<comment type="caution">
    <text evidence="1">The sequence shown here is derived from an EMBL/GenBank/DDBJ whole genome shotgun (WGS) entry which is preliminary data.</text>
</comment>
<name>A0AAW0IPU5_QUESU</name>
<proteinExistence type="predicted"/>
<protein>
    <submittedName>
        <fullName evidence="1">Uncharacterized protein</fullName>
    </submittedName>
</protein>
<dbReference type="Proteomes" id="UP000237347">
    <property type="component" value="Unassembled WGS sequence"/>
</dbReference>
<sequence length="62" mass="7154">MMPLLSLSCLVSATPEMTTMMKGKITKHWTLRAMSWDSLFPSLSILPIGRKDWYNQFMTSQN</sequence>
<keyword evidence="2" id="KW-1185">Reference proteome</keyword>